<dbReference type="EMBL" id="JAGIZQ010000004">
    <property type="protein sequence ID" value="KAH6632819.1"/>
    <property type="molecule type" value="Genomic_DNA"/>
</dbReference>
<organism evidence="1 2">
    <name type="scientific">Chaetomium tenue</name>
    <dbReference type="NCBI Taxonomy" id="1854479"/>
    <lineage>
        <taxon>Eukaryota</taxon>
        <taxon>Fungi</taxon>
        <taxon>Dikarya</taxon>
        <taxon>Ascomycota</taxon>
        <taxon>Pezizomycotina</taxon>
        <taxon>Sordariomycetes</taxon>
        <taxon>Sordariomycetidae</taxon>
        <taxon>Sordariales</taxon>
        <taxon>Chaetomiaceae</taxon>
        <taxon>Chaetomium</taxon>
    </lineage>
</organism>
<comment type="caution">
    <text evidence="1">The sequence shown here is derived from an EMBL/GenBank/DDBJ whole genome shotgun (WGS) entry which is preliminary data.</text>
</comment>
<sequence>MLHPRLPDVAQSSLVLRPFLATAFRSRHTVAWKPNSAPNSASIILQFLPAADRTRQFQHRIFPSVSAPSAVQRYFATSPTMSNANDSDPAVSQPLADLFAKAEAEFPPRFREHGWYLTVLASFVGTGQQQLAGSLYTHLVAQPQYQTSEARQALVRRMREALVKCIIINGIPVVIEAVTSISDVEKPEDRDYSCSRADWQIGPENSERAAKVLKVLYKSEKGGHVKTLQSHLDIPWISANVSYGLFLSDHRILTMQETELVVLPAIMTQNLRGPTYWHLRACLRVGMEAEEVEAVHKVIEVVAAHGGKTLEVQRVKDVTDA</sequence>
<gene>
    <name evidence="1" type="ORF">F5144DRAFT_575316</name>
</gene>
<evidence type="ECO:0000313" key="1">
    <source>
        <dbReference type="EMBL" id="KAH6632819.1"/>
    </source>
</evidence>
<proteinExistence type="predicted"/>
<name>A0ACB7PBK1_9PEZI</name>
<protein>
    <submittedName>
        <fullName evidence="1">Uncharacterized protein</fullName>
    </submittedName>
</protein>
<dbReference type="Proteomes" id="UP000724584">
    <property type="component" value="Unassembled WGS sequence"/>
</dbReference>
<keyword evidence="2" id="KW-1185">Reference proteome</keyword>
<accession>A0ACB7PBK1</accession>
<evidence type="ECO:0000313" key="2">
    <source>
        <dbReference type="Proteomes" id="UP000724584"/>
    </source>
</evidence>
<reference evidence="1 2" key="1">
    <citation type="journal article" date="2021" name="Nat. Commun.">
        <title>Genetic determinants of endophytism in the Arabidopsis root mycobiome.</title>
        <authorList>
            <person name="Mesny F."/>
            <person name="Miyauchi S."/>
            <person name="Thiergart T."/>
            <person name="Pickel B."/>
            <person name="Atanasova L."/>
            <person name="Karlsson M."/>
            <person name="Huettel B."/>
            <person name="Barry K.W."/>
            <person name="Haridas S."/>
            <person name="Chen C."/>
            <person name="Bauer D."/>
            <person name="Andreopoulos W."/>
            <person name="Pangilinan J."/>
            <person name="LaButti K."/>
            <person name="Riley R."/>
            <person name="Lipzen A."/>
            <person name="Clum A."/>
            <person name="Drula E."/>
            <person name="Henrissat B."/>
            <person name="Kohler A."/>
            <person name="Grigoriev I.V."/>
            <person name="Martin F.M."/>
            <person name="Hacquard S."/>
        </authorList>
    </citation>
    <scope>NUCLEOTIDE SEQUENCE [LARGE SCALE GENOMIC DNA]</scope>
    <source>
        <strain evidence="1 2">MPI-SDFR-AT-0079</strain>
    </source>
</reference>